<dbReference type="GO" id="GO:0046969">
    <property type="term" value="F:histone H3K9 deacetylase activity, NAD-dependent"/>
    <property type="evidence" value="ECO:0007669"/>
    <property type="project" value="TreeGrafter"/>
</dbReference>
<feature type="compositionally biased region" description="Low complexity" evidence="8">
    <location>
        <begin position="461"/>
        <end position="470"/>
    </location>
</feature>
<feature type="region of interest" description="Disordered" evidence="8">
    <location>
        <begin position="347"/>
        <end position="369"/>
    </location>
</feature>
<evidence type="ECO:0000256" key="7">
    <source>
        <dbReference type="PROSITE-ProRule" id="PRU00236"/>
    </source>
</evidence>
<keyword evidence="5" id="KW-0520">NAD</keyword>
<dbReference type="OrthoDB" id="2919105at2759"/>
<feature type="binding site" evidence="7">
    <location>
        <position position="176"/>
    </location>
    <ligand>
        <name>Zn(2+)</name>
        <dbReference type="ChEBI" id="CHEBI:29105"/>
    </ligand>
</feature>
<dbReference type="Gene3D" id="3.40.50.1220">
    <property type="entry name" value="TPP-binding domain"/>
    <property type="match status" value="1"/>
</dbReference>
<dbReference type="GO" id="GO:0070403">
    <property type="term" value="F:NAD+ binding"/>
    <property type="evidence" value="ECO:0007669"/>
    <property type="project" value="InterPro"/>
</dbReference>
<gene>
    <name evidence="10" type="ORF">LSTR_LSTR015358</name>
</gene>
<keyword evidence="4 7" id="KW-0862">Zinc</keyword>
<dbReference type="InParanoid" id="A0A482WIP8"/>
<keyword evidence="2" id="KW-0808">Transferase</keyword>
<evidence type="ECO:0000256" key="6">
    <source>
        <dbReference type="ARBA" id="ARBA00038170"/>
    </source>
</evidence>
<feature type="binding site" evidence="7">
    <location>
        <position position="166"/>
    </location>
    <ligand>
        <name>Zn(2+)</name>
        <dbReference type="ChEBI" id="CHEBI:29105"/>
    </ligand>
</feature>
<evidence type="ECO:0000313" key="11">
    <source>
        <dbReference type="Proteomes" id="UP000291343"/>
    </source>
</evidence>
<dbReference type="EC" id="2.3.1.286" evidence="1"/>
<comment type="similarity">
    <text evidence="6">Belongs to the sirtuin family. Class IV subfamily.</text>
</comment>
<feature type="domain" description="Deacetylase sirtuin-type" evidence="9">
    <location>
        <begin position="27"/>
        <end position="273"/>
    </location>
</feature>
<evidence type="ECO:0000256" key="1">
    <source>
        <dbReference type="ARBA" id="ARBA00012928"/>
    </source>
</evidence>
<dbReference type="InterPro" id="IPR050134">
    <property type="entry name" value="NAD-dep_sirtuin_deacylases"/>
</dbReference>
<evidence type="ECO:0000256" key="3">
    <source>
        <dbReference type="ARBA" id="ARBA00022723"/>
    </source>
</evidence>
<dbReference type="Gene3D" id="2.20.28.200">
    <property type="match status" value="1"/>
</dbReference>
<dbReference type="GO" id="GO:0046872">
    <property type="term" value="F:metal ion binding"/>
    <property type="evidence" value="ECO:0007669"/>
    <property type="project" value="UniProtKB-KW"/>
</dbReference>
<dbReference type="Pfam" id="PF02146">
    <property type="entry name" value="SIR2"/>
    <property type="match status" value="1"/>
</dbReference>
<dbReference type="FunFam" id="3.40.50.1220:FF:000038">
    <property type="entry name" value="NAD-dependent protein deacetylase sirtuin-6 isoform X2"/>
    <property type="match status" value="1"/>
</dbReference>
<proteinExistence type="inferred from homology"/>
<evidence type="ECO:0000313" key="10">
    <source>
        <dbReference type="EMBL" id="RZF33397.1"/>
    </source>
</evidence>
<dbReference type="InterPro" id="IPR029035">
    <property type="entry name" value="DHS-like_NAD/FAD-binding_dom"/>
</dbReference>
<dbReference type="SUPFAM" id="SSF52467">
    <property type="entry name" value="DHS-like NAD/FAD-binding domain"/>
    <property type="match status" value="1"/>
</dbReference>
<feature type="compositionally biased region" description="Basic and acidic residues" evidence="8">
    <location>
        <begin position="419"/>
        <end position="431"/>
    </location>
</feature>
<dbReference type="AlphaFoldDB" id="A0A482WIP8"/>
<reference evidence="10 11" key="1">
    <citation type="journal article" date="2017" name="Gigascience">
        <title>Genome sequence of the small brown planthopper, Laodelphax striatellus.</title>
        <authorList>
            <person name="Zhu J."/>
            <person name="Jiang F."/>
            <person name="Wang X."/>
            <person name="Yang P."/>
            <person name="Bao Y."/>
            <person name="Zhao W."/>
            <person name="Wang W."/>
            <person name="Lu H."/>
            <person name="Wang Q."/>
            <person name="Cui N."/>
            <person name="Li J."/>
            <person name="Chen X."/>
            <person name="Luo L."/>
            <person name="Yu J."/>
            <person name="Kang L."/>
            <person name="Cui F."/>
        </authorList>
    </citation>
    <scope>NUCLEOTIDE SEQUENCE [LARGE SCALE GENOMIC DNA]</scope>
    <source>
        <strain evidence="10">Lst14</strain>
    </source>
</reference>
<evidence type="ECO:0000256" key="2">
    <source>
        <dbReference type="ARBA" id="ARBA00022679"/>
    </source>
</evidence>
<comment type="caution">
    <text evidence="10">The sequence shown here is derived from an EMBL/GenBank/DDBJ whole genome shotgun (WGS) entry which is preliminary data.</text>
</comment>
<dbReference type="CDD" id="cd01410">
    <property type="entry name" value="SIRT7"/>
    <property type="match status" value="1"/>
</dbReference>
<dbReference type="PROSITE" id="PS50305">
    <property type="entry name" value="SIRTUIN"/>
    <property type="match status" value="1"/>
</dbReference>
<feature type="binding site" evidence="7">
    <location>
        <position position="141"/>
    </location>
    <ligand>
        <name>Zn(2+)</name>
        <dbReference type="ChEBI" id="CHEBI:29105"/>
    </ligand>
</feature>
<feature type="compositionally biased region" description="Basic and acidic residues" evidence="8">
    <location>
        <begin position="396"/>
        <end position="410"/>
    </location>
</feature>
<dbReference type="Proteomes" id="UP000291343">
    <property type="component" value="Unassembled WGS sequence"/>
</dbReference>
<accession>A0A482WIP8</accession>
<dbReference type="GO" id="GO:0005634">
    <property type="term" value="C:nucleus"/>
    <property type="evidence" value="ECO:0007669"/>
    <property type="project" value="TreeGrafter"/>
</dbReference>
<dbReference type="PANTHER" id="PTHR11085:SF12">
    <property type="entry name" value="NAD-DEPENDENT PROTEIN DEACYLASE SIRTUIN-6"/>
    <property type="match status" value="1"/>
</dbReference>
<feature type="compositionally biased region" description="Basic and acidic residues" evidence="8">
    <location>
        <begin position="443"/>
        <end position="453"/>
    </location>
</feature>
<dbReference type="GO" id="GO:0000122">
    <property type="term" value="P:negative regulation of transcription by RNA polymerase II"/>
    <property type="evidence" value="ECO:0007669"/>
    <property type="project" value="TreeGrafter"/>
</dbReference>
<protein>
    <recommendedName>
        <fullName evidence="1">protein acetyllysine N-acetyltransferase</fullName>
        <ecNumber evidence="1">2.3.1.286</ecNumber>
    </recommendedName>
</protein>
<dbReference type="InterPro" id="IPR003000">
    <property type="entry name" value="Sirtuin"/>
</dbReference>
<evidence type="ECO:0000256" key="5">
    <source>
        <dbReference type="ARBA" id="ARBA00023027"/>
    </source>
</evidence>
<feature type="compositionally biased region" description="Basic and acidic residues" evidence="8">
    <location>
        <begin position="347"/>
        <end position="358"/>
    </location>
</feature>
<dbReference type="GO" id="GO:0003714">
    <property type="term" value="F:transcription corepressor activity"/>
    <property type="evidence" value="ECO:0007669"/>
    <property type="project" value="TreeGrafter"/>
</dbReference>
<dbReference type="PANTHER" id="PTHR11085">
    <property type="entry name" value="NAD-DEPENDENT PROTEIN DEACYLASE SIRTUIN-5, MITOCHONDRIAL-RELATED"/>
    <property type="match status" value="1"/>
</dbReference>
<dbReference type="FunCoup" id="A0A482WIP8">
    <property type="interactions" value="677"/>
</dbReference>
<dbReference type="EMBL" id="QKKF02034128">
    <property type="protein sequence ID" value="RZF33397.1"/>
    <property type="molecule type" value="Genomic_DNA"/>
</dbReference>
<evidence type="ECO:0000256" key="4">
    <source>
        <dbReference type="ARBA" id="ARBA00022833"/>
    </source>
</evidence>
<evidence type="ECO:0000259" key="9">
    <source>
        <dbReference type="PROSITE" id="PS50305"/>
    </source>
</evidence>
<name>A0A482WIP8_LAOST</name>
<feature type="region of interest" description="Disordered" evidence="8">
    <location>
        <begin position="381"/>
        <end position="491"/>
    </location>
</feature>
<dbReference type="SMR" id="A0A482WIP8"/>
<dbReference type="STRING" id="195883.A0A482WIP8"/>
<organism evidence="10 11">
    <name type="scientific">Laodelphax striatellus</name>
    <name type="common">Small brown planthopper</name>
    <name type="synonym">Delphax striatella</name>
    <dbReference type="NCBI Taxonomy" id="195883"/>
    <lineage>
        <taxon>Eukaryota</taxon>
        <taxon>Metazoa</taxon>
        <taxon>Ecdysozoa</taxon>
        <taxon>Arthropoda</taxon>
        <taxon>Hexapoda</taxon>
        <taxon>Insecta</taxon>
        <taxon>Pterygota</taxon>
        <taxon>Neoptera</taxon>
        <taxon>Paraneoptera</taxon>
        <taxon>Hemiptera</taxon>
        <taxon>Auchenorrhyncha</taxon>
        <taxon>Fulgoroidea</taxon>
        <taxon>Delphacidae</taxon>
        <taxon>Criomorphinae</taxon>
        <taxon>Laodelphax</taxon>
    </lineage>
</organism>
<keyword evidence="11" id="KW-1185">Reference proteome</keyword>
<evidence type="ECO:0000256" key="8">
    <source>
        <dbReference type="SAM" id="MobiDB-lite"/>
    </source>
</evidence>
<sequence>MSCNYADGLSPYDNKGKLGLAEKFDSKEEVIEKVKKLTQWIQEAKHVVVHTGAGISTTAGIPDFRGPNGVWTLEARGEKPDINISFNDAIPTKTHMSLVKLLSEGKIHYVVSQNIDGLHLRSGLPRSSLAELHGNMFVEQCGKCSRQFVRCSATSSVGQKCLQKPCPTSKLNCRPCRGRMHDVILDWEHDLPERDLGMADFHSCVADLSICLGTTLQIIPSGNLPLHTKKYGQGGKLVICNLQPTKHDKKADLLIHAYVDEIMTLLMDNLGLAIPEYSRDKDPTYHRGLLEWTIPSFEVQRMRRMYEVTCCKMKRTKLKSDLEDYKNVKKVKLEKVEREEMKPHNMENIKTECIKDEPSESSSLCETPKLEQKESCNDKIRKVESSDDDTSNSLKNGRECSKSLDGRETMCEDQEESDISVHENNKEKSGDCNELLNNLHSSDPNRLKNNHESEDNDSIVSQNSNCSNDNDQMEKVSGGLTSLSNSNVLAT</sequence>
<keyword evidence="3 7" id="KW-0479">Metal-binding</keyword>
<feature type="active site" description="Proton acceptor" evidence="7">
    <location>
        <position position="133"/>
    </location>
</feature>
<feature type="compositionally biased region" description="Polar residues" evidence="8">
    <location>
        <begin position="479"/>
        <end position="491"/>
    </location>
</feature>
<dbReference type="InterPro" id="IPR026590">
    <property type="entry name" value="Ssirtuin_cat_dom"/>
</dbReference>
<feature type="binding site" evidence="7">
    <location>
        <position position="144"/>
    </location>
    <ligand>
        <name>Zn(2+)</name>
        <dbReference type="ChEBI" id="CHEBI:29105"/>
    </ligand>
</feature>